<evidence type="ECO:0000256" key="3">
    <source>
        <dbReference type="ARBA" id="ARBA00022982"/>
    </source>
</evidence>
<dbReference type="PANTHER" id="PTHR45663">
    <property type="entry name" value="GEO12009P1"/>
    <property type="match status" value="1"/>
</dbReference>
<keyword evidence="3" id="KW-0249">Electron transport</keyword>
<dbReference type="InterPro" id="IPR017937">
    <property type="entry name" value="Thioredoxin_CS"/>
</dbReference>
<feature type="site" description="Contributes to redox potential value" evidence="8">
    <location>
        <position position="48"/>
    </location>
</feature>
<dbReference type="Pfam" id="PF00085">
    <property type="entry name" value="Thioredoxin"/>
    <property type="match status" value="1"/>
</dbReference>
<comment type="similarity">
    <text evidence="1 7">Belongs to the thioredoxin family.</text>
</comment>
<name>A0A060R9C5_9BACT</name>
<dbReference type="GO" id="GO:0015035">
    <property type="term" value="F:protein-disulfide reductase activity"/>
    <property type="evidence" value="ECO:0007669"/>
    <property type="project" value="UniProtKB-UniRule"/>
</dbReference>
<evidence type="ECO:0000313" key="11">
    <source>
        <dbReference type="EMBL" id="CDN32216.1"/>
    </source>
</evidence>
<feature type="site" description="Contributes to redox potential value" evidence="8">
    <location>
        <position position="49"/>
    </location>
</feature>
<dbReference type="STRING" id="1433126.BN938_2143"/>
<dbReference type="PATRIC" id="fig|1433126.3.peg.2116"/>
<feature type="active site" description="Nucleophile" evidence="8">
    <location>
        <position position="50"/>
    </location>
</feature>
<protein>
    <recommendedName>
        <fullName evidence="6 7">Thioredoxin</fullName>
    </recommendedName>
</protein>
<keyword evidence="4 9" id="KW-1015">Disulfide bond</keyword>
<evidence type="ECO:0000256" key="4">
    <source>
        <dbReference type="ARBA" id="ARBA00023157"/>
    </source>
</evidence>
<dbReference type="GO" id="GO:0045454">
    <property type="term" value="P:cell redox homeostasis"/>
    <property type="evidence" value="ECO:0007669"/>
    <property type="project" value="TreeGrafter"/>
</dbReference>
<dbReference type="InterPro" id="IPR036249">
    <property type="entry name" value="Thioredoxin-like_sf"/>
</dbReference>
<feature type="site" description="Deprotonates C-terminal active site Cys" evidence="8">
    <location>
        <position position="41"/>
    </location>
</feature>
<keyword evidence="2" id="KW-0813">Transport</keyword>
<dbReference type="eggNOG" id="COG3118">
    <property type="taxonomic scope" value="Bacteria"/>
</dbReference>
<dbReference type="InterPro" id="IPR005746">
    <property type="entry name" value="Thioredoxin"/>
</dbReference>
<feature type="active site" description="Nucleophile" evidence="8">
    <location>
        <position position="47"/>
    </location>
</feature>
<dbReference type="InterPro" id="IPR013766">
    <property type="entry name" value="Thioredoxin_domain"/>
</dbReference>
<feature type="disulfide bond" description="Redox-active" evidence="9">
    <location>
        <begin position="47"/>
        <end position="50"/>
    </location>
</feature>
<evidence type="ECO:0000313" key="12">
    <source>
        <dbReference type="Proteomes" id="UP000027616"/>
    </source>
</evidence>
<dbReference type="EMBL" id="HG934468">
    <property type="protein sequence ID" value="CDN32216.1"/>
    <property type="molecule type" value="Genomic_DNA"/>
</dbReference>
<organism evidence="11 12">
    <name type="scientific">Mucinivorans hirudinis</name>
    <dbReference type="NCBI Taxonomy" id="1433126"/>
    <lineage>
        <taxon>Bacteria</taxon>
        <taxon>Pseudomonadati</taxon>
        <taxon>Bacteroidota</taxon>
        <taxon>Bacteroidia</taxon>
        <taxon>Bacteroidales</taxon>
        <taxon>Rikenellaceae</taxon>
        <taxon>Mucinivorans</taxon>
    </lineage>
</organism>
<dbReference type="NCBIfam" id="TIGR01068">
    <property type="entry name" value="thioredoxin"/>
    <property type="match status" value="1"/>
</dbReference>
<evidence type="ECO:0000259" key="10">
    <source>
        <dbReference type="PROSITE" id="PS51352"/>
    </source>
</evidence>
<dbReference type="CDD" id="cd02947">
    <property type="entry name" value="TRX_family"/>
    <property type="match status" value="1"/>
</dbReference>
<dbReference type="Proteomes" id="UP000027616">
    <property type="component" value="Chromosome I"/>
</dbReference>
<keyword evidence="12" id="KW-1185">Reference proteome</keyword>
<dbReference type="PROSITE" id="PS00194">
    <property type="entry name" value="THIOREDOXIN_1"/>
    <property type="match status" value="1"/>
</dbReference>
<dbReference type="PANTHER" id="PTHR45663:SF11">
    <property type="entry name" value="GEO12009P1"/>
    <property type="match status" value="1"/>
</dbReference>
<evidence type="ECO:0000256" key="9">
    <source>
        <dbReference type="PIRSR" id="PIRSR000077-4"/>
    </source>
</evidence>
<evidence type="ECO:0000256" key="6">
    <source>
        <dbReference type="NCBIfam" id="TIGR01068"/>
    </source>
</evidence>
<sequence length="122" mass="13288">MAGIAIPTTSENNKTLNTMALEINQSNFAELKASDKLLVIDFWAEWCGPCRMITPIIEELAAEYADQANIGKCDVDSNDEIATEYAIRNIPTIIFVKGGKVVDKQVGATTKAALADKIKKNL</sequence>
<accession>A0A060R9C5</accession>
<evidence type="ECO:0000256" key="8">
    <source>
        <dbReference type="PIRSR" id="PIRSR000077-1"/>
    </source>
</evidence>
<dbReference type="SUPFAM" id="SSF52833">
    <property type="entry name" value="Thioredoxin-like"/>
    <property type="match status" value="1"/>
</dbReference>
<dbReference type="PIRSF" id="PIRSF000077">
    <property type="entry name" value="Thioredoxin"/>
    <property type="match status" value="1"/>
</dbReference>
<dbReference type="Gene3D" id="3.40.30.10">
    <property type="entry name" value="Glutaredoxin"/>
    <property type="match status" value="1"/>
</dbReference>
<dbReference type="PROSITE" id="PS51352">
    <property type="entry name" value="THIOREDOXIN_2"/>
    <property type="match status" value="1"/>
</dbReference>
<dbReference type="PRINTS" id="PR00421">
    <property type="entry name" value="THIOREDOXIN"/>
</dbReference>
<feature type="domain" description="Thioredoxin" evidence="10">
    <location>
        <begin position="1"/>
        <end position="122"/>
    </location>
</feature>
<dbReference type="FunFam" id="3.40.30.10:FF:000001">
    <property type="entry name" value="Thioredoxin"/>
    <property type="match status" value="1"/>
</dbReference>
<dbReference type="AlphaFoldDB" id="A0A060R9C5"/>
<gene>
    <name evidence="11" type="ORF">BN938_2143</name>
</gene>
<dbReference type="GO" id="GO:0005829">
    <property type="term" value="C:cytosol"/>
    <property type="evidence" value="ECO:0007669"/>
    <property type="project" value="TreeGrafter"/>
</dbReference>
<keyword evidence="5 9" id="KW-0676">Redox-active center</keyword>
<reference evidence="11 12" key="1">
    <citation type="journal article" date="2015" name="Genome Announc.">
        <title>Complete Genome Sequence of the Novel Leech Symbiont Mucinivorans hirudinis M3T.</title>
        <authorList>
            <person name="Nelson M.C."/>
            <person name="Bomar L."/>
            <person name="Graf J."/>
        </authorList>
    </citation>
    <scope>NUCLEOTIDE SEQUENCE [LARGE SCALE GENOMIC DNA]</scope>
    <source>
        <strain evidence="12">M3</strain>
    </source>
</reference>
<evidence type="ECO:0000256" key="7">
    <source>
        <dbReference type="PIRNR" id="PIRNR000077"/>
    </source>
</evidence>
<evidence type="ECO:0000256" key="5">
    <source>
        <dbReference type="ARBA" id="ARBA00023284"/>
    </source>
</evidence>
<dbReference type="HOGENOM" id="CLU_090389_10_1_10"/>
<proteinExistence type="inferred from homology"/>
<evidence type="ECO:0000256" key="2">
    <source>
        <dbReference type="ARBA" id="ARBA00022448"/>
    </source>
</evidence>
<evidence type="ECO:0000256" key="1">
    <source>
        <dbReference type="ARBA" id="ARBA00008987"/>
    </source>
</evidence>
<dbReference type="KEGG" id="rbc:BN938_2143"/>